<evidence type="ECO:0000313" key="2">
    <source>
        <dbReference type="EMBL" id="TKB46800.1"/>
    </source>
</evidence>
<name>A0A4U1B917_9GAMM</name>
<keyword evidence="3" id="KW-1185">Reference proteome</keyword>
<gene>
    <name evidence="2" type="ORF">FCL40_17245</name>
</gene>
<dbReference type="RefSeq" id="WP_136854533.1">
    <property type="nucleotide sequence ID" value="NZ_SWCI01000018.1"/>
</dbReference>
<sequence>MTPIEELLKDPEQRAAATKTSRRVMFTFIAIFLVMIYGSGVPSGILGGLLFLAVGLLLVPLTVAVPSFMLQKRHPGLKWAILLLDTLANIAITRALYLGLFG</sequence>
<dbReference type="Proteomes" id="UP000305674">
    <property type="component" value="Unassembled WGS sequence"/>
</dbReference>
<comment type="caution">
    <text evidence="2">The sequence shown here is derived from an EMBL/GenBank/DDBJ whole genome shotgun (WGS) entry which is preliminary data.</text>
</comment>
<keyword evidence="1" id="KW-0472">Membrane</keyword>
<dbReference type="AlphaFoldDB" id="A0A4U1B917"/>
<protein>
    <submittedName>
        <fullName evidence="2">Uncharacterized protein</fullName>
    </submittedName>
</protein>
<dbReference type="OrthoDB" id="6400459at2"/>
<feature type="transmembrane region" description="Helical" evidence="1">
    <location>
        <begin position="77"/>
        <end position="97"/>
    </location>
</feature>
<keyword evidence="1" id="KW-0812">Transmembrane</keyword>
<accession>A0A4U1B917</accession>
<proteinExistence type="predicted"/>
<feature type="transmembrane region" description="Helical" evidence="1">
    <location>
        <begin position="21"/>
        <end position="39"/>
    </location>
</feature>
<reference evidence="2 3" key="1">
    <citation type="submission" date="2019-04" db="EMBL/GenBank/DDBJ databases">
        <authorList>
            <person name="Hwang J.C."/>
        </authorList>
    </citation>
    <scope>NUCLEOTIDE SEQUENCE [LARGE SCALE GENOMIC DNA]</scope>
    <source>
        <strain evidence="2 3">IMCC35001</strain>
    </source>
</reference>
<organism evidence="2 3">
    <name type="scientific">Ferrimonas sediminicola</name>
    <dbReference type="NCBI Taxonomy" id="2569538"/>
    <lineage>
        <taxon>Bacteria</taxon>
        <taxon>Pseudomonadati</taxon>
        <taxon>Pseudomonadota</taxon>
        <taxon>Gammaproteobacteria</taxon>
        <taxon>Alteromonadales</taxon>
        <taxon>Ferrimonadaceae</taxon>
        <taxon>Ferrimonas</taxon>
    </lineage>
</organism>
<keyword evidence="1" id="KW-1133">Transmembrane helix</keyword>
<evidence type="ECO:0000256" key="1">
    <source>
        <dbReference type="SAM" id="Phobius"/>
    </source>
</evidence>
<dbReference type="EMBL" id="SWCI01000018">
    <property type="protein sequence ID" value="TKB46800.1"/>
    <property type="molecule type" value="Genomic_DNA"/>
</dbReference>
<evidence type="ECO:0000313" key="3">
    <source>
        <dbReference type="Proteomes" id="UP000305674"/>
    </source>
</evidence>
<feature type="transmembrane region" description="Helical" evidence="1">
    <location>
        <begin position="45"/>
        <end position="65"/>
    </location>
</feature>